<dbReference type="Proteomes" id="UP001497383">
    <property type="component" value="Chromosome 3"/>
</dbReference>
<feature type="compositionally biased region" description="Low complexity" evidence="1">
    <location>
        <begin position="1155"/>
        <end position="1170"/>
    </location>
</feature>
<name>A0ABP0ZMK4_9ASCO</name>
<dbReference type="CDD" id="cd12148">
    <property type="entry name" value="fungal_TF_MHR"/>
    <property type="match status" value="1"/>
</dbReference>
<feature type="compositionally biased region" description="Polar residues" evidence="1">
    <location>
        <begin position="1331"/>
        <end position="1344"/>
    </location>
</feature>
<evidence type="ECO:0000256" key="1">
    <source>
        <dbReference type="SAM" id="MobiDB-lite"/>
    </source>
</evidence>
<feature type="compositionally biased region" description="Low complexity" evidence="1">
    <location>
        <begin position="1300"/>
        <end position="1310"/>
    </location>
</feature>
<organism evidence="3 4">
    <name type="scientific">Lodderomyces beijingensis</name>
    <dbReference type="NCBI Taxonomy" id="1775926"/>
    <lineage>
        <taxon>Eukaryota</taxon>
        <taxon>Fungi</taxon>
        <taxon>Dikarya</taxon>
        <taxon>Ascomycota</taxon>
        <taxon>Saccharomycotina</taxon>
        <taxon>Pichiomycetes</taxon>
        <taxon>Debaryomycetaceae</taxon>
        <taxon>Candida/Lodderomyces clade</taxon>
        <taxon>Lodderomyces</taxon>
    </lineage>
</organism>
<proteinExistence type="predicted"/>
<evidence type="ECO:0000259" key="2">
    <source>
        <dbReference type="PROSITE" id="PS50048"/>
    </source>
</evidence>
<dbReference type="GeneID" id="92207536"/>
<reference evidence="3 4" key="1">
    <citation type="submission" date="2024-03" db="EMBL/GenBank/DDBJ databases">
        <authorList>
            <person name="Brejova B."/>
        </authorList>
    </citation>
    <scope>NUCLEOTIDE SEQUENCE [LARGE SCALE GENOMIC DNA]</scope>
    <source>
        <strain evidence="3 4">CBS 14171</strain>
    </source>
</reference>
<dbReference type="Pfam" id="PF00172">
    <property type="entry name" value="Zn_clus"/>
    <property type="match status" value="1"/>
</dbReference>
<dbReference type="PROSITE" id="PS00463">
    <property type="entry name" value="ZN2_CY6_FUNGAL_1"/>
    <property type="match status" value="1"/>
</dbReference>
<feature type="compositionally biased region" description="Basic residues" evidence="1">
    <location>
        <begin position="1262"/>
        <end position="1289"/>
    </location>
</feature>
<feature type="compositionally biased region" description="Low complexity" evidence="1">
    <location>
        <begin position="313"/>
        <end position="327"/>
    </location>
</feature>
<feature type="domain" description="Zn(2)-C6 fungal-type" evidence="2">
    <location>
        <begin position="8"/>
        <end position="37"/>
    </location>
</feature>
<evidence type="ECO:0000313" key="3">
    <source>
        <dbReference type="EMBL" id="CAK9437962.1"/>
    </source>
</evidence>
<feature type="compositionally biased region" description="Basic and acidic residues" evidence="1">
    <location>
        <begin position="432"/>
        <end position="443"/>
    </location>
</feature>
<dbReference type="PANTHER" id="PTHR45979:SF30">
    <property type="entry name" value="NUCLEOTIDYLTRANSFERASE"/>
    <property type="match status" value="1"/>
</dbReference>
<dbReference type="SMART" id="SM00066">
    <property type="entry name" value="GAL4"/>
    <property type="match status" value="1"/>
</dbReference>
<dbReference type="CDD" id="cd00067">
    <property type="entry name" value="GAL4"/>
    <property type="match status" value="1"/>
</dbReference>
<feature type="compositionally biased region" description="Low complexity" evidence="1">
    <location>
        <begin position="1059"/>
        <end position="1069"/>
    </location>
</feature>
<feature type="compositionally biased region" description="Basic residues" evidence="1">
    <location>
        <begin position="419"/>
        <end position="430"/>
    </location>
</feature>
<dbReference type="SUPFAM" id="SSF57701">
    <property type="entry name" value="Zn2/Cys6 DNA-binding domain"/>
    <property type="match status" value="1"/>
</dbReference>
<feature type="region of interest" description="Disordered" evidence="1">
    <location>
        <begin position="904"/>
        <end position="932"/>
    </location>
</feature>
<evidence type="ECO:0000313" key="4">
    <source>
        <dbReference type="Proteomes" id="UP001497383"/>
    </source>
</evidence>
<dbReference type="InterPro" id="IPR001138">
    <property type="entry name" value="Zn2Cys6_DnaBD"/>
</dbReference>
<feature type="compositionally biased region" description="Polar residues" evidence="1">
    <location>
        <begin position="300"/>
        <end position="312"/>
    </location>
</feature>
<dbReference type="InterPro" id="IPR036864">
    <property type="entry name" value="Zn2-C6_fun-type_DNA-bd_sf"/>
</dbReference>
<feature type="compositionally biased region" description="Low complexity" evidence="1">
    <location>
        <begin position="88"/>
        <end position="113"/>
    </location>
</feature>
<dbReference type="Gene3D" id="4.10.240.10">
    <property type="entry name" value="Zn(2)-C6 fungal-type DNA-binding domain"/>
    <property type="match status" value="1"/>
</dbReference>
<feature type="region of interest" description="Disordered" evidence="1">
    <location>
        <begin position="84"/>
        <end position="113"/>
    </location>
</feature>
<feature type="compositionally biased region" description="Polar residues" evidence="1">
    <location>
        <begin position="357"/>
        <end position="375"/>
    </location>
</feature>
<feature type="region of interest" description="Disordered" evidence="1">
    <location>
        <begin position="139"/>
        <end position="246"/>
    </location>
</feature>
<feature type="region of interest" description="Disordered" evidence="1">
    <location>
        <begin position="1144"/>
        <end position="1170"/>
    </location>
</feature>
<dbReference type="RefSeq" id="XP_066829278.1">
    <property type="nucleotide sequence ID" value="XM_066972329.1"/>
</dbReference>
<feature type="compositionally biased region" description="Polar residues" evidence="1">
    <location>
        <begin position="1204"/>
        <end position="1245"/>
    </location>
</feature>
<dbReference type="PROSITE" id="PS50048">
    <property type="entry name" value="ZN2_CY6_FUNGAL_2"/>
    <property type="match status" value="1"/>
</dbReference>
<dbReference type="InterPro" id="IPR058921">
    <property type="entry name" value="PAP/OAS1-rel"/>
</dbReference>
<feature type="region of interest" description="Disordered" evidence="1">
    <location>
        <begin position="300"/>
        <end position="443"/>
    </location>
</feature>
<gene>
    <name evidence="3" type="ORF">LODBEIA_P23400</name>
</gene>
<feature type="region of interest" description="Disordered" evidence="1">
    <location>
        <begin position="674"/>
        <end position="694"/>
    </location>
</feature>
<accession>A0ABP0ZMK4</accession>
<feature type="compositionally biased region" description="Low complexity" evidence="1">
    <location>
        <begin position="153"/>
        <end position="230"/>
    </location>
</feature>
<dbReference type="PANTHER" id="PTHR45979">
    <property type="entry name" value="PAP/OAS1 SUBSTRATE-BINDING DOMAIN SUPERFAMILY"/>
    <property type="match status" value="1"/>
</dbReference>
<dbReference type="EMBL" id="OZ022407">
    <property type="protein sequence ID" value="CAK9437962.1"/>
    <property type="molecule type" value="Genomic_DNA"/>
</dbReference>
<feature type="region of interest" description="Disordered" evidence="1">
    <location>
        <begin position="1048"/>
        <end position="1076"/>
    </location>
</feature>
<feature type="region of interest" description="Disordered" evidence="1">
    <location>
        <begin position="1203"/>
        <end position="1370"/>
    </location>
</feature>
<sequence>MSDILPISCVSCRRRKIKCNKKKPCDQCIKRQLVCDFPATFRNIKITEDDFIDDNSQERDAAAAAVNIQPPEHQQLYIEAPASTHPSHQQYQHALQHQHQHQQQMQHQQQLQNNQYPLQQQQQNQLYQQHLHNQQLQENLKHQAAVSAAAESQLQNRRLPPLPLQGTSSASSSESTSSTSVLSTRTDKTSTSTAAGSDSSSTKVGDSTVSPDSKSDSSSNAVSNSSEGCSDSSLGTPNSGMLPISHPISSFAPATVGNQSQDNFEILKENFDMMRAANSQLLDQNRELTQRLEEIMQKITVSDNDSNNQSMKSQSVSSNPGSNSSGSNKRERTSDSSSEDLPYKKEKVGFFGHSKASFPNDSASANQGMYSTNVPNGDAQPKESSSTSSGGSSGDEVGQQISSEAQPLAREQKNAQQQRKLHKLKQRNRSLSHGDHNANDWEKEIDTYHTQESIKSNRMAERSSKKKRLPILPSYLLKYEDPDISTDSDTIQDVLKLNFEVIVTLVQNFFDRNPYYRTFISANQVFGFLKNYELISDRDWDNDDDLLLLYMILSLSIQRLSPKDFVDLNLLPAGSINTCTKYRKFLTRNVLHKNFERLRNGLINESLMSIQAYILCTEWFFLEQKYEQCWTMMFHACSISYSIGLHIMGNYKLSDARTSKQQFNLISATAEDSDVSDKKETMSGSEEDDKTRDEESDITRSKLWFALKYYVSVVCSIFGRPNPVSVQVGINGSNSSLGSEIPDKSAHILLKVGVSESLRLSNLMLIENFMIDFTLPDLLNLSKKFDKEIKFLEVAYEDETLGANSGDEEDVSSNEVDYLTRDEYTGQPARISSLELLSDIIVVYINNAKLYEPFISKLENVEGYDQVLKNQVNSVSKFLVLLNVFVEKFLKHYVSENLRDVATSGSGNNVAPSSEDDSRSSSSSSGHSGGVGGQQALNYGPVKFGKLFKTYFPFVNSFICQGIIVVFTLLHYKSKEFVANDKNSIINNEFLGLIEENLNSLLNFESRLSTKYITTSRMWSSNMVYLINRVLNLIKLLYEKQEDDSLGEELKARKDDKSSSSTSKSNDSSPDNVQMNLPITTARGNLSYLLNTNPFGDPSQFEYLNGFHLNDPFWLTVPDNLPYYLGSPPPADDISRQQNRSIAGFKYNPNPQLKSDSSIATSSSGGSSASANDAAAAAASVANNAAGQGPMLSQQQPDMFELGTQYSNWNDPSMRQQTPTTSNTPNLGVSPSLSNTRKSGGTLSSGLPPPIIQQPPPPLSTRHSHSHSHGHGHSHGHAHGHGHSHHRHQQPQPQQPLPSLPSLSATQAAQQPPPPQLTSFMGGGYMFPQQIGYSPSQYQSTIDEQQQPPPSQQPYSFSKPPTSSGNKMEE</sequence>
<feature type="compositionally biased region" description="Basic and acidic residues" evidence="1">
    <location>
        <begin position="1048"/>
        <end position="1058"/>
    </location>
</feature>
<protein>
    <recommendedName>
        <fullName evidence="2">Zn(2)-C6 fungal-type domain-containing protein</fullName>
    </recommendedName>
</protein>
<keyword evidence="4" id="KW-1185">Reference proteome</keyword>
<feature type="compositionally biased region" description="Pro residues" evidence="1">
    <location>
        <begin position="1247"/>
        <end position="1259"/>
    </location>
</feature>